<gene>
    <name evidence="1" type="ORF">BO95DRAFT_85229</name>
</gene>
<reference evidence="1" key="1">
    <citation type="submission" date="2018-02" db="EMBL/GenBank/DDBJ databases">
        <title>The genomes of Aspergillus section Nigri reveals drivers in fungal speciation.</title>
        <authorList>
            <consortium name="DOE Joint Genome Institute"/>
            <person name="Vesth T.C."/>
            <person name="Nybo J."/>
            <person name="Theobald S."/>
            <person name="Brandl J."/>
            <person name="Frisvad J.C."/>
            <person name="Nielsen K.F."/>
            <person name="Lyhne E.K."/>
            <person name="Kogle M.E."/>
            <person name="Kuo A."/>
            <person name="Riley R."/>
            <person name="Clum A."/>
            <person name="Nolan M."/>
            <person name="Lipzen A."/>
            <person name="Salamov A."/>
            <person name="Henrissat B."/>
            <person name="Wiebenga A."/>
            <person name="De vries R.P."/>
            <person name="Grigoriev I.V."/>
            <person name="Mortensen U.H."/>
            <person name="Andersen M.R."/>
            <person name="Baker S.E."/>
        </authorList>
    </citation>
    <scope>NUCLEOTIDE SEQUENCE</scope>
    <source>
        <strain evidence="1">CBS 621.78</strain>
    </source>
</reference>
<dbReference type="EMBL" id="KZ825331">
    <property type="protein sequence ID" value="RAH47160.1"/>
    <property type="molecule type" value="Genomic_DNA"/>
</dbReference>
<accession>A0ACD1GCY1</accession>
<organism evidence="1 2">
    <name type="scientific">Aspergillus brunneoviolaceus CBS 621.78</name>
    <dbReference type="NCBI Taxonomy" id="1450534"/>
    <lineage>
        <taxon>Eukaryota</taxon>
        <taxon>Fungi</taxon>
        <taxon>Dikarya</taxon>
        <taxon>Ascomycota</taxon>
        <taxon>Pezizomycotina</taxon>
        <taxon>Eurotiomycetes</taxon>
        <taxon>Eurotiomycetidae</taxon>
        <taxon>Eurotiales</taxon>
        <taxon>Aspergillaceae</taxon>
        <taxon>Aspergillus</taxon>
        <taxon>Aspergillus subgen. Circumdati</taxon>
    </lineage>
</organism>
<evidence type="ECO:0000313" key="2">
    <source>
        <dbReference type="Proteomes" id="UP000249057"/>
    </source>
</evidence>
<dbReference type="Proteomes" id="UP000249057">
    <property type="component" value="Unassembled WGS sequence"/>
</dbReference>
<keyword evidence="2" id="KW-1185">Reference proteome</keyword>
<proteinExistence type="predicted"/>
<sequence length="73" mass="8536">MRRPFFPASRTRLMIMNDFWRMYNLSSIYCEFVGASLAILHLIKVTKVTHGTAFAGGSQREIYVLIKEPFNHR</sequence>
<protein>
    <submittedName>
        <fullName evidence="1">Uncharacterized protein</fullName>
    </submittedName>
</protein>
<name>A0ACD1GCY1_9EURO</name>
<evidence type="ECO:0000313" key="1">
    <source>
        <dbReference type="EMBL" id="RAH47160.1"/>
    </source>
</evidence>